<dbReference type="GO" id="GO:0006310">
    <property type="term" value="P:DNA recombination"/>
    <property type="evidence" value="ECO:0007669"/>
    <property type="project" value="UniProtKB-KW"/>
</dbReference>
<dbReference type="Pfam" id="PF00589">
    <property type="entry name" value="Phage_integrase"/>
    <property type="match status" value="1"/>
</dbReference>
<dbReference type="InterPro" id="IPR011010">
    <property type="entry name" value="DNA_brk_join_enz"/>
</dbReference>
<dbReference type="Proteomes" id="UP000260642">
    <property type="component" value="Unassembled WGS sequence"/>
</dbReference>
<protein>
    <recommendedName>
        <fullName evidence="2">Tyr recombinase domain-containing protein</fullName>
    </recommendedName>
</protein>
<dbReference type="SUPFAM" id="SSF56349">
    <property type="entry name" value="DNA breaking-rejoining enzymes"/>
    <property type="match status" value="1"/>
</dbReference>
<evidence type="ECO:0000256" key="1">
    <source>
        <dbReference type="ARBA" id="ARBA00023172"/>
    </source>
</evidence>
<comment type="caution">
    <text evidence="3">The sequence shown here is derived from an EMBL/GenBank/DDBJ whole genome shotgun (WGS) entry which is preliminary data.</text>
</comment>
<evidence type="ECO:0000313" key="4">
    <source>
        <dbReference type="Proteomes" id="UP000260642"/>
    </source>
</evidence>
<dbReference type="InterPro" id="IPR002104">
    <property type="entry name" value="Integrase_catalytic"/>
</dbReference>
<gene>
    <name evidence="3" type="ORF">DXD95_09890</name>
</gene>
<feature type="domain" description="Tyr recombinase" evidence="2">
    <location>
        <begin position="1"/>
        <end position="90"/>
    </location>
</feature>
<evidence type="ECO:0000313" key="3">
    <source>
        <dbReference type="EMBL" id="RGI67190.1"/>
    </source>
</evidence>
<sequence>MFPTINKKETGVNLRRIMDMRGVKPKDIQEYLGFGCVQSVYRCRHTFCSNMAKSGMNPKMLQYIMGHSDISVTMNTYTHVKFQDAQEDFQKAINS</sequence>
<dbReference type="GO" id="GO:0015074">
    <property type="term" value="P:DNA integration"/>
    <property type="evidence" value="ECO:0007669"/>
    <property type="project" value="InterPro"/>
</dbReference>
<name>A0A3E4E8T6_9FIRM</name>
<dbReference type="InterPro" id="IPR013762">
    <property type="entry name" value="Integrase-like_cat_sf"/>
</dbReference>
<reference evidence="3 4" key="1">
    <citation type="submission" date="2018-08" db="EMBL/GenBank/DDBJ databases">
        <title>A genome reference for cultivated species of the human gut microbiota.</title>
        <authorList>
            <person name="Zou Y."/>
            <person name="Xue W."/>
            <person name="Luo G."/>
        </authorList>
    </citation>
    <scope>NUCLEOTIDE SEQUENCE [LARGE SCALE GENOMIC DNA]</scope>
    <source>
        <strain evidence="3 4">TM10-3</strain>
    </source>
</reference>
<organism evidence="3 4">
    <name type="scientific">Agathobacter rectalis</name>
    <dbReference type="NCBI Taxonomy" id="39491"/>
    <lineage>
        <taxon>Bacteria</taxon>
        <taxon>Bacillati</taxon>
        <taxon>Bacillota</taxon>
        <taxon>Clostridia</taxon>
        <taxon>Lachnospirales</taxon>
        <taxon>Lachnospiraceae</taxon>
        <taxon>Agathobacter</taxon>
    </lineage>
</organism>
<dbReference type="AlphaFoldDB" id="A0A3E4E8T6"/>
<accession>A0A3E4E8T6</accession>
<dbReference type="EMBL" id="QSOB01000013">
    <property type="protein sequence ID" value="RGI67190.1"/>
    <property type="molecule type" value="Genomic_DNA"/>
</dbReference>
<proteinExistence type="predicted"/>
<evidence type="ECO:0000259" key="2">
    <source>
        <dbReference type="PROSITE" id="PS51898"/>
    </source>
</evidence>
<dbReference type="Gene3D" id="1.10.443.10">
    <property type="entry name" value="Intergrase catalytic core"/>
    <property type="match status" value="1"/>
</dbReference>
<keyword evidence="1" id="KW-0233">DNA recombination</keyword>
<dbReference type="PROSITE" id="PS51898">
    <property type="entry name" value="TYR_RECOMBINASE"/>
    <property type="match status" value="1"/>
</dbReference>
<dbReference type="GO" id="GO:0003677">
    <property type="term" value="F:DNA binding"/>
    <property type="evidence" value="ECO:0007669"/>
    <property type="project" value="InterPro"/>
</dbReference>